<evidence type="ECO:0000313" key="2">
    <source>
        <dbReference type="Proteomes" id="UP000024635"/>
    </source>
</evidence>
<keyword evidence="2" id="KW-1185">Reference proteome</keyword>
<dbReference type="Proteomes" id="UP000024635">
    <property type="component" value="Unassembled WGS sequence"/>
</dbReference>
<comment type="caution">
    <text evidence="1">The sequence shown here is derived from an EMBL/GenBank/DDBJ whole genome shotgun (WGS) entry which is preliminary data.</text>
</comment>
<protein>
    <submittedName>
        <fullName evidence="1">Uncharacterized protein</fullName>
    </submittedName>
</protein>
<evidence type="ECO:0000313" key="1">
    <source>
        <dbReference type="EMBL" id="EYC34458.1"/>
    </source>
</evidence>
<name>A0A016W606_9BILA</name>
<reference evidence="2" key="1">
    <citation type="journal article" date="2015" name="Nat. Genet.">
        <title>The genome and transcriptome of the zoonotic hookworm Ancylostoma ceylanicum identify infection-specific gene families.</title>
        <authorList>
            <person name="Schwarz E.M."/>
            <person name="Hu Y."/>
            <person name="Antoshechkin I."/>
            <person name="Miller M.M."/>
            <person name="Sternberg P.W."/>
            <person name="Aroian R.V."/>
        </authorList>
    </citation>
    <scope>NUCLEOTIDE SEQUENCE</scope>
    <source>
        <strain evidence="2">HY135</strain>
    </source>
</reference>
<dbReference type="AlphaFoldDB" id="A0A016W606"/>
<organism evidence="1 2">
    <name type="scientific">Ancylostoma ceylanicum</name>
    <dbReference type="NCBI Taxonomy" id="53326"/>
    <lineage>
        <taxon>Eukaryota</taxon>
        <taxon>Metazoa</taxon>
        <taxon>Ecdysozoa</taxon>
        <taxon>Nematoda</taxon>
        <taxon>Chromadorea</taxon>
        <taxon>Rhabditida</taxon>
        <taxon>Rhabditina</taxon>
        <taxon>Rhabditomorpha</taxon>
        <taxon>Strongyloidea</taxon>
        <taxon>Ancylostomatidae</taxon>
        <taxon>Ancylostomatinae</taxon>
        <taxon>Ancylostoma</taxon>
    </lineage>
</organism>
<proteinExistence type="predicted"/>
<sequence>MARKDCSVVYEMHTIHWISWCQTITPSAETSSALWTHGKLCLYFRLFRPVQKCFDGAGNRTHRRAKCRRRRRPLVCAANQYCFHT</sequence>
<dbReference type="EMBL" id="JARK01001337">
    <property type="protein sequence ID" value="EYC34458.1"/>
    <property type="molecule type" value="Genomic_DNA"/>
</dbReference>
<gene>
    <name evidence="1" type="primary">Acey_s0001.g427</name>
    <name evidence="1" type="ORF">Y032_0001g427</name>
</gene>
<accession>A0A016W606</accession>